<dbReference type="Proteomes" id="UP000463700">
    <property type="component" value="Unassembled WGS sequence"/>
</dbReference>
<accession>A0A6N6W5Z6</accession>
<reference evidence="3 4" key="1">
    <citation type="journal article" date="2020" name="Int. J. Syst. Evol. Microbiol.">
        <title>Paraburkholderia madseniana sp. nov., a phenolic acid-degrading bacterium isolated from acidic forest soil.</title>
        <authorList>
            <person name="Wilhelm R.C."/>
            <person name="Murphy S.J.L."/>
            <person name="Feriancek N.M."/>
            <person name="Karasz D.C."/>
            <person name="DeRito C.M."/>
            <person name="Newman J.D."/>
            <person name="Buckley D.H."/>
        </authorList>
    </citation>
    <scope>NUCLEOTIDE SEQUENCE [LARGE SCALE GENOMIC DNA]</scope>
    <source>
        <strain evidence="3 4">RP11</strain>
    </source>
</reference>
<dbReference type="AlphaFoldDB" id="A0A6N6W5Z6"/>
<evidence type="ECO:0000313" key="3">
    <source>
        <dbReference type="EMBL" id="KAE8755631.1"/>
    </source>
</evidence>
<comment type="caution">
    <text evidence="3">The sequence shown here is derived from an EMBL/GenBank/DDBJ whole genome shotgun (WGS) entry which is preliminary data.</text>
</comment>
<dbReference type="Gene3D" id="3.40.50.300">
    <property type="entry name" value="P-loop containing nucleotide triphosphate hydrolases"/>
    <property type="match status" value="2"/>
</dbReference>
<dbReference type="Pfam" id="PF13514">
    <property type="entry name" value="AAA_27"/>
    <property type="match status" value="1"/>
</dbReference>
<feature type="coiled-coil region" evidence="1">
    <location>
        <begin position="705"/>
        <end position="746"/>
    </location>
</feature>
<keyword evidence="1" id="KW-0175">Coiled coil</keyword>
<feature type="domain" description="YhaN AAA" evidence="2">
    <location>
        <begin position="1"/>
        <end position="204"/>
    </location>
</feature>
<dbReference type="RefSeq" id="WP_154565815.1">
    <property type="nucleotide sequence ID" value="NZ_VOSW01000083.1"/>
</dbReference>
<evidence type="ECO:0000313" key="4">
    <source>
        <dbReference type="Proteomes" id="UP000463700"/>
    </source>
</evidence>
<gene>
    <name evidence="3" type="ORF">FSO04_33235</name>
</gene>
<organism evidence="3 4">
    <name type="scientific">Paraburkholderia madseniana</name>
    <dbReference type="NCBI Taxonomy" id="2599607"/>
    <lineage>
        <taxon>Bacteria</taxon>
        <taxon>Pseudomonadati</taxon>
        <taxon>Pseudomonadota</taxon>
        <taxon>Betaproteobacteria</taxon>
        <taxon>Burkholderiales</taxon>
        <taxon>Burkholderiaceae</taxon>
        <taxon>Paraburkholderia</taxon>
    </lineage>
</organism>
<dbReference type="EMBL" id="VOSW01000083">
    <property type="protein sequence ID" value="KAE8755631.1"/>
    <property type="molecule type" value="Genomic_DNA"/>
</dbReference>
<name>A0A6N6W5Z6_9BURK</name>
<dbReference type="PANTHER" id="PTHR41259">
    <property type="entry name" value="DOUBLE-STRAND BREAK REPAIR RAD50 ATPASE, PUTATIVE-RELATED"/>
    <property type="match status" value="1"/>
</dbReference>
<evidence type="ECO:0000256" key="1">
    <source>
        <dbReference type="SAM" id="Coils"/>
    </source>
</evidence>
<sequence>MRIQQLDLIKYGKFDSESLAFPKAAHDFHVVVGPNEAGKSTVRNAVLELLFGMPARTPLAFLHELTELRLGGILGSQEGEVVFHRARGRTQLRTPNDERLPDDYLLPLLGSATKEFFEQMFCLDHERLVEGGRSILDASKDLGRVLFQSAAGIGGLGPVREALENRVGELWTRRGASSEYAQAEARFIEAGADFKAAHVRTKVWSEAKDTLDGINEEIAEARAEHLRLEFLRSKLERVRRLAPFLRELAAKEAELSELGDVTELPSTAYVDLTSGQSGLAGSNRVLEERRKDLDARQCERGEITTDDEILALSKDIELLDEARGACANHQRDLPLRRAEVGRLLEAAFAAASQLGWPTDEETLRGSLPGALSLKTVTNLLREHGALHQAMVGAEEAVEERKHDLQMLQEQFEGLVASEVPGELRLALTEAQTLDRTRSRRQSLKADIEEADRQFADALAALGRWRPSLEALRTMDVPSIARISALQREEQDRMGAVRNARGKLDESQALMERLRLEEKHFTESHKVVTHAEVLDARGQRDNSWNDVKSGAVTIEAGAQAVDVAIRLADELVDLQLGSATEAAKLQGLREQEEVARADVSRKREILEDRKAELAQFQTEWAALTMGIGLDAIALDDLPQWLIKREAVFAAEVTLRQCRRDLDGEESAYGGGVEALAKALGAVLVTVIDATDMAALLSAASAFVQSADSARTRKESLDQQIAQGERTFKTLKAKAEKAAEVYRAWEDQWRAALQAAKLSEASATLAQAEGAVELANTVAEKLDAAEGIRRNRIQTMQADLDALEAETCRLSRLLDKDLVKLPDWSEVARRLMTRLRAANSAAQAAMLADEALKEAKTRKENAELDVVTAEERIQPLLKLAGVKTVEEALPLVDRSDRRRALLEAIDKATSMLFREGDGLTREAIEAEVAEQDPAAVIGILEGAKRDLSRLTEQLNVLAQRQVTAQQTFSAINGQANAAIAEAKRQEALAAMGDASEQYLEIATASRLLKWAIDRYRDQKQGPMLQRAGEVFAQLTLDQFTKLVVDHEASPLVLYAKRTRGKQVEVSGLSEGTRDQLFLALRVAALELHLQHAKALPFIADDLFVNFDDERAKAGLEALRELSGRTQVIFLTHHEHLRPLVQEVFSSTVNVVELRRNDVTA</sequence>
<dbReference type="InterPro" id="IPR038734">
    <property type="entry name" value="YhaN_AAA"/>
</dbReference>
<feature type="coiled-coil region" evidence="1">
    <location>
        <begin position="843"/>
        <end position="870"/>
    </location>
</feature>
<protein>
    <submittedName>
        <fullName evidence="3">AAA family ATPase</fullName>
    </submittedName>
</protein>
<evidence type="ECO:0000259" key="2">
    <source>
        <dbReference type="Pfam" id="PF13514"/>
    </source>
</evidence>
<dbReference type="SUPFAM" id="SSF52540">
    <property type="entry name" value="P-loop containing nucleoside triphosphate hydrolases"/>
    <property type="match status" value="1"/>
</dbReference>
<proteinExistence type="predicted"/>
<dbReference type="PANTHER" id="PTHR41259:SF1">
    <property type="entry name" value="DOUBLE-STRAND BREAK REPAIR RAD50 ATPASE, PUTATIVE-RELATED"/>
    <property type="match status" value="1"/>
</dbReference>
<dbReference type="InterPro" id="IPR027417">
    <property type="entry name" value="P-loop_NTPase"/>
</dbReference>
<feature type="coiled-coil region" evidence="1">
    <location>
        <begin position="390"/>
        <end position="460"/>
    </location>
</feature>
<dbReference type="OrthoDB" id="9764467at2"/>